<name>A0A7E5WKT7_TRINI</name>
<sequence length="329" mass="36252">MPDFKTPGRRISDVKCYEYIWQLKMRNDQAEMQEECREFKSRGISSYIIGGHFTFSGDFPNMGAIGWKAVVGTWKFMCGATLISNNFVLTAAHCSRASGRDTTIADVTPKIVRLGDKNILDSDGDDSTKPYDADIIKIISHPNYKSPKQYFDIALMELGQKLTFRIDLQPACLWTRENITLFGQDAQVTGWGVVDSGATTTSPELLAATVDIIDSKECDRLLNSSFNRNFHGLKDHQLCAGKLKGGADSCQVSHAFIDSIYTFFSSLQGDSGGPLQAKIPLPVLNQGTMHYVIGVTSFGVGCGRPGFPGVYTRVSSFVDWIEGIVWPNS</sequence>
<dbReference type="InterPro" id="IPR018114">
    <property type="entry name" value="TRYPSIN_HIS"/>
</dbReference>
<proteinExistence type="predicted"/>
<dbReference type="RefSeq" id="XP_026741395.1">
    <property type="nucleotide sequence ID" value="XM_026885594.1"/>
</dbReference>
<dbReference type="FunCoup" id="A0A7E5WKT7">
    <property type="interactions" value="12"/>
</dbReference>
<feature type="domain" description="Peptidase S1" evidence="8">
    <location>
        <begin position="48"/>
        <end position="326"/>
    </location>
</feature>
<evidence type="ECO:0000256" key="3">
    <source>
        <dbReference type="ARBA" id="ARBA00023157"/>
    </source>
</evidence>
<evidence type="ECO:0000256" key="5">
    <source>
        <dbReference type="ARBA" id="ARBA00055534"/>
    </source>
</evidence>
<gene>
    <name evidence="10" type="primary">LOC113503564</name>
</gene>
<dbReference type="InterPro" id="IPR043504">
    <property type="entry name" value="Peptidase_S1_PA_chymotrypsin"/>
</dbReference>
<evidence type="ECO:0000256" key="4">
    <source>
        <dbReference type="ARBA" id="ARBA00023240"/>
    </source>
</evidence>
<keyword evidence="3" id="KW-1015">Disulfide bond</keyword>
<keyword evidence="6" id="KW-1205">Fibrinolytic toxin</keyword>
<dbReference type="FunFam" id="2.40.10.10:FF:000068">
    <property type="entry name" value="transmembrane protease serine 2"/>
    <property type="match status" value="1"/>
</dbReference>
<dbReference type="Proteomes" id="UP000322000">
    <property type="component" value="Chromosome 19"/>
</dbReference>
<dbReference type="PROSITE" id="PS50240">
    <property type="entry name" value="TRYPSIN_DOM"/>
    <property type="match status" value="1"/>
</dbReference>
<evidence type="ECO:0000313" key="9">
    <source>
        <dbReference type="Proteomes" id="UP000322000"/>
    </source>
</evidence>
<protein>
    <submittedName>
        <fullName evidence="10">Serine protease snake-like</fullName>
    </submittedName>
</protein>
<dbReference type="Gene3D" id="2.40.10.10">
    <property type="entry name" value="Trypsin-like serine proteases"/>
    <property type="match status" value="1"/>
</dbReference>
<evidence type="ECO:0000256" key="2">
    <source>
        <dbReference type="ARBA" id="ARBA00022656"/>
    </source>
</evidence>
<dbReference type="InParanoid" id="A0A7E5WKT7"/>
<dbReference type="PANTHER" id="PTHR24252">
    <property type="entry name" value="ACROSIN-RELATED"/>
    <property type="match status" value="1"/>
</dbReference>
<dbReference type="PROSITE" id="PS00134">
    <property type="entry name" value="TRYPSIN_HIS"/>
    <property type="match status" value="1"/>
</dbReference>
<evidence type="ECO:0000259" key="8">
    <source>
        <dbReference type="PROSITE" id="PS50240"/>
    </source>
</evidence>
<keyword evidence="4" id="KW-1199">Hemostasis impairing toxin</keyword>
<evidence type="ECO:0000256" key="1">
    <source>
        <dbReference type="ARBA" id="ARBA00004239"/>
    </source>
</evidence>
<dbReference type="GO" id="GO:0090729">
    <property type="term" value="F:toxin activity"/>
    <property type="evidence" value="ECO:0007669"/>
    <property type="project" value="UniProtKB-KW"/>
</dbReference>
<dbReference type="InterPro" id="IPR009003">
    <property type="entry name" value="Peptidase_S1_PA"/>
</dbReference>
<dbReference type="InterPro" id="IPR001254">
    <property type="entry name" value="Trypsin_dom"/>
</dbReference>
<dbReference type="SUPFAM" id="SSF50494">
    <property type="entry name" value="Trypsin-like serine proteases"/>
    <property type="match status" value="1"/>
</dbReference>
<keyword evidence="2" id="KW-0800">Toxin</keyword>
<dbReference type="GeneID" id="113503564"/>
<evidence type="ECO:0000313" key="10">
    <source>
        <dbReference type="RefSeq" id="XP_026741395.1"/>
    </source>
</evidence>
<dbReference type="GO" id="GO:0006508">
    <property type="term" value="P:proteolysis"/>
    <property type="evidence" value="ECO:0007669"/>
    <property type="project" value="UniProtKB-KW"/>
</dbReference>
<dbReference type="KEGG" id="tnl:113503564"/>
<dbReference type="CDD" id="cd00190">
    <property type="entry name" value="Tryp_SPc"/>
    <property type="match status" value="1"/>
</dbReference>
<keyword evidence="7" id="KW-0645">Protease</keyword>
<dbReference type="Pfam" id="PF00089">
    <property type="entry name" value="Trypsin"/>
    <property type="match status" value="2"/>
</dbReference>
<dbReference type="InterPro" id="IPR001314">
    <property type="entry name" value="Peptidase_S1A"/>
</dbReference>
<dbReference type="SMART" id="SM00020">
    <property type="entry name" value="Tryp_SPc"/>
    <property type="match status" value="1"/>
</dbReference>
<reference evidence="10" key="1">
    <citation type="submission" date="2025-08" db="UniProtKB">
        <authorList>
            <consortium name="RefSeq"/>
        </authorList>
    </citation>
    <scope>IDENTIFICATION</scope>
</reference>
<dbReference type="PROSITE" id="PS00135">
    <property type="entry name" value="TRYPSIN_SER"/>
    <property type="match status" value="1"/>
</dbReference>
<dbReference type="PANTHER" id="PTHR24252:SF7">
    <property type="entry name" value="HYALIN"/>
    <property type="match status" value="1"/>
</dbReference>
<evidence type="ECO:0000256" key="6">
    <source>
        <dbReference type="ARBA" id="ARBA00084094"/>
    </source>
</evidence>
<keyword evidence="9" id="KW-1185">Reference proteome</keyword>
<dbReference type="OrthoDB" id="546450at2759"/>
<evidence type="ECO:0000256" key="7">
    <source>
        <dbReference type="RuleBase" id="RU363034"/>
    </source>
</evidence>
<dbReference type="InterPro" id="IPR033116">
    <property type="entry name" value="TRYPSIN_SER"/>
</dbReference>
<comment type="subcellular location">
    <subcellularLocation>
        <location evidence="1">Secreted</location>
        <location evidence="1">Extracellular space</location>
    </subcellularLocation>
</comment>
<keyword evidence="7" id="KW-0720">Serine protease</keyword>
<dbReference type="AlphaFoldDB" id="A0A7E5WKT7"/>
<comment type="function">
    <text evidence="5">Fibrinolytic activity; shows preferential cleavage of Arg-Gly bonds in all three fibrinogen chains. Contact with the caterpillars causes severe bleeding, due the anticoagulant effect of the protein.</text>
</comment>
<accession>A0A7E5WKT7</accession>
<dbReference type="GO" id="GO:0004252">
    <property type="term" value="F:serine-type endopeptidase activity"/>
    <property type="evidence" value="ECO:0007669"/>
    <property type="project" value="InterPro"/>
</dbReference>
<keyword evidence="7" id="KW-0378">Hydrolase</keyword>
<dbReference type="PRINTS" id="PR00722">
    <property type="entry name" value="CHYMOTRYPSIN"/>
</dbReference>
<organism evidence="9 10">
    <name type="scientific">Trichoplusia ni</name>
    <name type="common">Cabbage looper</name>
    <dbReference type="NCBI Taxonomy" id="7111"/>
    <lineage>
        <taxon>Eukaryota</taxon>
        <taxon>Metazoa</taxon>
        <taxon>Ecdysozoa</taxon>
        <taxon>Arthropoda</taxon>
        <taxon>Hexapoda</taxon>
        <taxon>Insecta</taxon>
        <taxon>Pterygota</taxon>
        <taxon>Neoptera</taxon>
        <taxon>Endopterygota</taxon>
        <taxon>Lepidoptera</taxon>
        <taxon>Glossata</taxon>
        <taxon>Ditrysia</taxon>
        <taxon>Noctuoidea</taxon>
        <taxon>Noctuidae</taxon>
        <taxon>Plusiinae</taxon>
        <taxon>Trichoplusia</taxon>
    </lineage>
</organism>
<dbReference type="GO" id="GO:0005576">
    <property type="term" value="C:extracellular region"/>
    <property type="evidence" value="ECO:0007669"/>
    <property type="project" value="UniProtKB-SubCell"/>
</dbReference>